<evidence type="ECO:0000313" key="5">
    <source>
        <dbReference type="WBParaSite" id="TTAC_0000079601-mRNA-1"/>
    </source>
</evidence>
<evidence type="ECO:0000259" key="2">
    <source>
        <dbReference type="Pfam" id="PF12470"/>
    </source>
</evidence>
<dbReference type="PANTHER" id="PTHR10928">
    <property type="entry name" value="SUPPRESSOR OF FUSED"/>
    <property type="match status" value="1"/>
</dbReference>
<feature type="region of interest" description="Disordered" evidence="1">
    <location>
        <begin position="285"/>
        <end position="305"/>
    </location>
</feature>
<organism evidence="5">
    <name type="scientific">Hydatigena taeniaeformis</name>
    <name type="common">Feline tapeworm</name>
    <name type="synonym">Taenia taeniaeformis</name>
    <dbReference type="NCBI Taxonomy" id="6205"/>
    <lineage>
        <taxon>Eukaryota</taxon>
        <taxon>Metazoa</taxon>
        <taxon>Spiralia</taxon>
        <taxon>Lophotrochozoa</taxon>
        <taxon>Platyhelminthes</taxon>
        <taxon>Cestoda</taxon>
        <taxon>Eucestoda</taxon>
        <taxon>Cyclophyllidea</taxon>
        <taxon>Taeniidae</taxon>
        <taxon>Hydatigera</taxon>
    </lineage>
</organism>
<proteinExistence type="predicted"/>
<evidence type="ECO:0000313" key="4">
    <source>
        <dbReference type="Proteomes" id="UP000274429"/>
    </source>
</evidence>
<sequence>MVGLIASAYKSPPSTRITATLTTAVQIVGLCDEELRLVQRWTGGQVADILRQQDATGGGLLVTDLWREQSIFELEPGLAEYINERMRREGSNLSGVTTQFFAWAAIDPLQLAELLPGEIEANAAATAAASQRNRAVAMETDDSGSVTTLHKAPSSVATHIPTSIKAGDDVYIDIVGDGSLCSSDPPKAKTAKNEPTLPVTDISDMGIAIATADVNQQQQGQSIGKERCEKKEDTNTFRNSVASVNTALNSSASPLDLLTDMRLRRSATGNISNAGSFIASSGGCGGGGSSSLPGTPGSSVGGGGGGCGDSAPCTPLAHLSLSPASLEMHPSRAIDCLDVHFSIEAGELLPLAICDRLKHGRHFTFLNANSPEHAITLVPPGVTGAMVSPDVPFVSRGPWLQIYLPKDFLGQLERQFSILQYPEEVVLPLVFRWPERRLRICILDASNAQPPPLNAALSVVPRSFPNSAPPFTPPSLPPSIFPPGCVPPPQVLAAFISSQQGRGVGGLLGSVSPPGSGASSSQSPPFLSHVPMGKPSPVSAPHLPASTAPSSTLMEAMLASFMSLYGNKGAFGGPFAMHPPPPSSDPSGIHPPW</sequence>
<accession>A0A0R3WJE8</accession>
<dbReference type="Gene3D" id="3.30.1360.230">
    <property type="entry name" value="Sufu, C-terminal domain"/>
    <property type="match status" value="1"/>
</dbReference>
<dbReference type="OrthoDB" id="10038834at2759"/>
<reference evidence="3 4" key="2">
    <citation type="submission" date="2018-11" db="EMBL/GenBank/DDBJ databases">
        <authorList>
            <consortium name="Pathogen Informatics"/>
        </authorList>
    </citation>
    <scope>NUCLEOTIDE SEQUENCE [LARGE SCALE GENOMIC DNA]</scope>
</reference>
<evidence type="ECO:0000256" key="1">
    <source>
        <dbReference type="SAM" id="MobiDB-lite"/>
    </source>
</evidence>
<feature type="region of interest" description="Disordered" evidence="1">
    <location>
        <begin position="506"/>
        <end position="544"/>
    </location>
</feature>
<dbReference type="Pfam" id="PF12470">
    <property type="entry name" value="SUFU_C"/>
    <property type="match status" value="1"/>
</dbReference>
<name>A0A0R3WJE8_HYDTA</name>
<dbReference type="InterPro" id="IPR037181">
    <property type="entry name" value="SUFU_N"/>
</dbReference>
<reference evidence="5" key="1">
    <citation type="submission" date="2017-02" db="UniProtKB">
        <authorList>
            <consortium name="WormBaseParasite"/>
        </authorList>
    </citation>
    <scope>IDENTIFICATION</scope>
</reference>
<dbReference type="Proteomes" id="UP000274429">
    <property type="component" value="Unassembled WGS sequence"/>
</dbReference>
<dbReference type="PANTHER" id="PTHR10928:SF2">
    <property type="entry name" value="SUPPRESSOR OF FUSED HOMOLOG"/>
    <property type="match status" value="1"/>
</dbReference>
<keyword evidence="4" id="KW-1185">Reference proteome</keyword>
<dbReference type="InterPro" id="IPR024314">
    <property type="entry name" value="SUFU_C"/>
</dbReference>
<dbReference type="GO" id="GO:0005737">
    <property type="term" value="C:cytoplasm"/>
    <property type="evidence" value="ECO:0007669"/>
    <property type="project" value="TreeGrafter"/>
</dbReference>
<gene>
    <name evidence="3" type="ORF">TTAC_LOCUS797</name>
</gene>
<dbReference type="InterPro" id="IPR007768">
    <property type="entry name" value="Suppressor_of_fused"/>
</dbReference>
<evidence type="ECO:0000313" key="3">
    <source>
        <dbReference type="EMBL" id="VDM17004.1"/>
    </source>
</evidence>
<dbReference type="STRING" id="6205.A0A0R3WJE8"/>
<dbReference type="AlphaFoldDB" id="A0A0R3WJE8"/>
<dbReference type="WBParaSite" id="TTAC_0000079601-mRNA-1">
    <property type="protein sequence ID" value="TTAC_0000079601-mRNA-1"/>
    <property type="gene ID" value="TTAC_0000079601"/>
</dbReference>
<dbReference type="SUPFAM" id="SSF103359">
    <property type="entry name" value="Suppressor of Fused, N-terminal domain"/>
    <property type="match status" value="1"/>
</dbReference>
<protein>
    <submittedName>
        <fullName evidence="5">SUFU_C domain-containing protein</fullName>
    </submittedName>
</protein>
<dbReference type="EMBL" id="UYWX01000100">
    <property type="protein sequence ID" value="VDM17004.1"/>
    <property type="molecule type" value="Genomic_DNA"/>
</dbReference>
<feature type="domain" description="Suppressor of fused C-terminal" evidence="2">
    <location>
        <begin position="310"/>
        <end position="442"/>
    </location>
</feature>
<dbReference type="InterPro" id="IPR038489">
    <property type="entry name" value="SUFU_C_sf"/>
</dbReference>
<dbReference type="GO" id="GO:0005634">
    <property type="term" value="C:nucleus"/>
    <property type="evidence" value="ECO:0007669"/>
    <property type="project" value="TreeGrafter"/>
</dbReference>
<feature type="compositionally biased region" description="Low complexity" evidence="1">
    <location>
        <begin position="509"/>
        <end position="530"/>
    </location>
</feature>